<dbReference type="InterPro" id="IPR011008">
    <property type="entry name" value="Dimeric_a/b-barrel"/>
</dbReference>
<organism evidence="1 2">
    <name type="scientific">Sagittula stellata (strain ATCC 700073 / DSM 11524 / E-37)</name>
    <dbReference type="NCBI Taxonomy" id="388399"/>
    <lineage>
        <taxon>Bacteria</taxon>
        <taxon>Pseudomonadati</taxon>
        <taxon>Pseudomonadota</taxon>
        <taxon>Alphaproteobacteria</taxon>
        <taxon>Rhodobacterales</taxon>
        <taxon>Roseobacteraceae</taxon>
        <taxon>Sagittula</taxon>
    </lineage>
</organism>
<dbReference type="Pfam" id="PF07237">
    <property type="entry name" value="DUF1428"/>
    <property type="match status" value="1"/>
</dbReference>
<evidence type="ECO:0000313" key="1">
    <source>
        <dbReference type="EMBL" id="EBA08059.1"/>
    </source>
</evidence>
<gene>
    <name evidence="1" type="ORF">SSE37_10964</name>
</gene>
<evidence type="ECO:0008006" key="3">
    <source>
        <dbReference type="Google" id="ProtNLM"/>
    </source>
</evidence>
<dbReference type="Proteomes" id="UP000005713">
    <property type="component" value="Unassembled WGS sequence"/>
</dbReference>
<name>A3K3E5_SAGS3</name>
<dbReference type="EMBL" id="AAYA01000006">
    <property type="protein sequence ID" value="EBA08059.1"/>
    <property type="molecule type" value="Genomic_DNA"/>
</dbReference>
<dbReference type="PIRSF" id="PIRSF007028">
    <property type="entry name" value="UCP007028"/>
    <property type="match status" value="1"/>
</dbReference>
<accession>A3K3E5</accession>
<dbReference type="AlphaFoldDB" id="A3K3E5"/>
<keyword evidence="2" id="KW-1185">Reference proteome</keyword>
<reference evidence="1 2" key="1">
    <citation type="submission" date="2006-06" db="EMBL/GenBank/DDBJ databases">
        <authorList>
            <person name="Moran M.A."/>
            <person name="Ferriera S."/>
            <person name="Johnson J."/>
            <person name="Kravitz S."/>
            <person name="Beeson K."/>
            <person name="Sutton G."/>
            <person name="Rogers Y.-H."/>
            <person name="Friedman R."/>
            <person name="Frazier M."/>
            <person name="Venter J.C."/>
        </authorList>
    </citation>
    <scope>NUCLEOTIDE SEQUENCE [LARGE SCALE GENOMIC DNA]</scope>
    <source>
        <strain evidence="1 2">E-37</strain>
    </source>
</reference>
<evidence type="ECO:0000313" key="2">
    <source>
        <dbReference type="Proteomes" id="UP000005713"/>
    </source>
</evidence>
<proteinExistence type="predicted"/>
<protein>
    <recommendedName>
        <fullName evidence="3">RNA signal recognition particle 4.5S RNA</fullName>
    </recommendedName>
</protein>
<dbReference type="SUPFAM" id="SSF54909">
    <property type="entry name" value="Dimeric alpha+beta barrel"/>
    <property type="match status" value="1"/>
</dbReference>
<dbReference type="Gene3D" id="3.30.70.100">
    <property type="match status" value="1"/>
</dbReference>
<dbReference type="RefSeq" id="WP_005858822.1">
    <property type="nucleotide sequence ID" value="NZ_AAYA01000006.1"/>
</dbReference>
<dbReference type="InterPro" id="IPR009874">
    <property type="entry name" value="DUF1428"/>
</dbReference>
<comment type="caution">
    <text evidence="1">The sequence shown here is derived from an EMBL/GenBank/DDBJ whole genome shotgun (WGS) entry which is preliminary data.</text>
</comment>
<sequence length="117" mass="13488">MSYVWGFLVAVPEENKAAYIESAGKSWPLFRDYGATAHWECWEEDVPEGEVTSFPMAVKREPGEKVVFSWVVFPDKATATRCHESFGNDRRWDDLSMPFDGKRMVYGYFDQVFAQTA</sequence>
<dbReference type="OrthoDB" id="9792392at2"/>
<dbReference type="eggNOG" id="COG5507">
    <property type="taxonomic scope" value="Bacteria"/>
</dbReference>